<name>A0A3N7HKI3_9BURK</name>
<feature type="chain" id="PRO_5017965420" evidence="1">
    <location>
        <begin position="28"/>
        <end position="184"/>
    </location>
</feature>
<gene>
    <name evidence="2" type="ORF">DZC73_22705</name>
</gene>
<proteinExistence type="predicted"/>
<dbReference type="Proteomes" id="UP000267464">
    <property type="component" value="Unassembled WGS sequence"/>
</dbReference>
<keyword evidence="1" id="KW-0732">Signal</keyword>
<dbReference type="AlphaFoldDB" id="A0A3N7HKI3"/>
<evidence type="ECO:0000313" key="3">
    <source>
        <dbReference type="Proteomes" id="UP000267464"/>
    </source>
</evidence>
<accession>A0A3N7HKI3</accession>
<reference evidence="2 3" key="2">
    <citation type="submission" date="2018-12" db="EMBL/GenBank/DDBJ databases">
        <title>Rhizobacter gummiphilus sp. nov., a rubber-degrading bacterium isolated from the soil of a botanical garden in Japan.</title>
        <authorList>
            <person name="Shunsuke S.S."/>
        </authorList>
    </citation>
    <scope>NUCLEOTIDE SEQUENCE [LARGE SCALE GENOMIC DNA]</scope>
    <source>
        <strain evidence="2 3">S-16</strain>
    </source>
</reference>
<feature type="signal peptide" evidence="1">
    <location>
        <begin position="1"/>
        <end position="27"/>
    </location>
</feature>
<comment type="caution">
    <text evidence="2">The sequence shown here is derived from an EMBL/GenBank/DDBJ whole genome shotgun (WGS) entry which is preliminary data.</text>
</comment>
<dbReference type="EMBL" id="QUSW01000007">
    <property type="protein sequence ID" value="RQP22608.1"/>
    <property type="molecule type" value="Genomic_DNA"/>
</dbReference>
<keyword evidence="3" id="KW-1185">Reference proteome</keyword>
<evidence type="ECO:0000313" key="2">
    <source>
        <dbReference type="EMBL" id="RQP22608.1"/>
    </source>
</evidence>
<organism evidence="2 3">
    <name type="scientific">Piscinibacter terrae</name>
    <dbReference type="NCBI Taxonomy" id="2496871"/>
    <lineage>
        <taxon>Bacteria</taxon>
        <taxon>Pseudomonadati</taxon>
        <taxon>Pseudomonadota</taxon>
        <taxon>Betaproteobacteria</taxon>
        <taxon>Burkholderiales</taxon>
        <taxon>Sphaerotilaceae</taxon>
        <taxon>Piscinibacter</taxon>
    </lineage>
</organism>
<dbReference type="OrthoDB" id="5298153at2"/>
<protein>
    <submittedName>
        <fullName evidence="2">DUF4390 domain-containing protein</fullName>
    </submittedName>
</protein>
<reference evidence="2 3" key="1">
    <citation type="submission" date="2018-08" db="EMBL/GenBank/DDBJ databases">
        <authorList>
            <person name="Khan S.A."/>
            <person name="Jeon C.O."/>
            <person name="Chun B.H."/>
            <person name="Jeong S.E."/>
        </authorList>
    </citation>
    <scope>NUCLEOTIDE SEQUENCE [LARGE SCALE GENOMIC DNA]</scope>
    <source>
        <strain evidence="2 3">S-16</strain>
    </source>
</reference>
<dbReference type="Pfam" id="PF14334">
    <property type="entry name" value="DUF4390"/>
    <property type="match status" value="1"/>
</dbReference>
<evidence type="ECO:0000256" key="1">
    <source>
        <dbReference type="SAM" id="SignalP"/>
    </source>
</evidence>
<sequence>MRTGWAWWLSVLLLAVMAWLLPQAARADQPEVSEFELVHNEEGLTLSFGVKFDLPKGVEDALLKGVPLYFVAEAEVFRDRWYWRDRKVVSVNRVWRLAYQPLTRKYRVSFGGLNQSFDSLGDALLSVRRVSGWKIADVRDIDDGRHYVEFTYRLDTTLLPRPMQIGIGGQPEWTLLVEKTQRFR</sequence>
<dbReference type="InterPro" id="IPR025500">
    <property type="entry name" value="DUF4390"/>
</dbReference>